<feature type="domain" description="Integrin beta epidermal growth factor-like" evidence="5">
    <location>
        <begin position="97"/>
        <end position="141"/>
    </location>
</feature>
<accession>A0A921Z155</accession>
<protein>
    <recommendedName>
        <fullName evidence="5">Integrin beta epidermal growth factor-like domain-containing protein</fullName>
    </recommendedName>
</protein>
<dbReference type="Proteomes" id="UP000791440">
    <property type="component" value="Unassembled WGS sequence"/>
</dbReference>
<evidence type="ECO:0000256" key="1">
    <source>
        <dbReference type="ARBA" id="ARBA00022729"/>
    </source>
</evidence>
<dbReference type="PROSITE" id="PS00243">
    <property type="entry name" value="I_EGF_1"/>
    <property type="match status" value="1"/>
</dbReference>
<organism evidence="6 7">
    <name type="scientific">Manduca sexta</name>
    <name type="common">Tobacco hawkmoth</name>
    <name type="synonym">Tobacco hornworm</name>
    <dbReference type="NCBI Taxonomy" id="7130"/>
    <lineage>
        <taxon>Eukaryota</taxon>
        <taxon>Metazoa</taxon>
        <taxon>Ecdysozoa</taxon>
        <taxon>Arthropoda</taxon>
        <taxon>Hexapoda</taxon>
        <taxon>Insecta</taxon>
        <taxon>Pterygota</taxon>
        <taxon>Neoptera</taxon>
        <taxon>Endopterygota</taxon>
        <taxon>Lepidoptera</taxon>
        <taxon>Glossata</taxon>
        <taxon>Ditrysia</taxon>
        <taxon>Bombycoidea</taxon>
        <taxon>Sphingidae</taxon>
        <taxon>Sphinginae</taxon>
        <taxon>Sphingini</taxon>
        <taxon>Manduca</taxon>
    </lineage>
</organism>
<dbReference type="InterPro" id="IPR057243">
    <property type="entry name" value="Integrin_I-EGF_CS"/>
</dbReference>
<proteinExistence type="predicted"/>
<evidence type="ECO:0000256" key="2">
    <source>
        <dbReference type="ARBA" id="ARBA00022737"/>
    </source>
</evidence>
<reference evidence="6" key="2">
    <citation type="submission" date="2020-12" db="EMBL/GenBank/DDBJ databases">
        <authorList>
            <person name="Kanost M."/>
        </authorList>
    </citation>
    <scope>NUCLEOTIDE SEQUENCE</scope>
</reference>
<name>A0A921Z155_MANSE</name>
<comment type="caution">
    <text evidence="6">The sequence shown here is derived from an EMBL/GenBank/DDBJ whole genome shotgun (WGS) entry which is preliminary data.</text>
</comment>
<dbReference type="OrthoDB" id="9930377at2759"/>
<evidence type="ECO:0000256" key="3">
    <source>
        <dbReference type="ARBA" id="ARBA00023157"/>
    </source>
</evidence>
<feature type="signal peptide" evidence="4">
    <location>
        <begin position="1"/>
        <end position="19"/>
    </location>
</feature>
<keyword evidence="2" id="KW-0677">Repeat</keyword>
<evidence type="ECO:0000313" key="6">
    <source>
        <dbReference type="EMBL" id="KAG6449563.1"/>
    </source>
</evidence>
<dbReference type="EMBL" id="JH668375">
    <property type="protein sequence ID" value="KAG6449563.1"/>
    <property type="molecule type" value="Genomic_DNA"/>
</dbReference>
<feature type="chain" id="PRO_5037748055" description="Integrin beta epidermal growth factor-like domain-containing protein" evidence="4">
    <location>
        <begin position="20"/>
        <end position="181"/>
    </location>
</feature>
<dbReference type="Gene3D" id="2.10.25.10">
    <property type="entry name" value="Laminin"/>
    <property type="match status" value="1"/>
</dbReference>
<keyword evidence="1 4" id="KW-0732">Signal</keyword>
<gene>
    <name evidence="6" type="ORF">O3G_MSEX006086</name>
</gene>
<dbReference type="PROSITE" id="PS52047">
    <property type="entry name" value="I_EGF_2"/>
    <property type="match status" value="1"/>
</dbReference>
<dbReference type="Pfam" id="PF23105">
    <property type="entry name" value="EGF_integrin"/>
    <property type="match status" value="1"/>
</dbReference>
<reference evidence="6" key="1">
    <citation type="journal article" date="2016" name="Insect Biochem. Mol. Biol.">
        <title>Multifaceted biological insights from a draft genome sequence of the tobacco hornworm moth, Manduca sexta.</title>
        <authorList>
            <person name="Kanost M.R."/>
            <person name="Arrese E.L."/>
            <person name="Cao X."/>
            <person name="Chen Y.R."/>
            <person name="Chellapilla S."/>
            <person name="Goldsmith M.R."/>
            <person name="Grosse-Wilde E."/>
            <person name="Heckel D.G."/>
            <person name="Herndon N."/>
            <person name="Jiang H."/>
            <person name="Papanicolaou A."/>
            <person name="Qu J."/>
            <person name="Soulages J.L."/>
            <person name="Vogel H."/>
            <person name="Walters J."/>
            <person name="Waterhouse R.M."/>
            <person name="Ahn S.J."/>
            <person name="Almeida F.C."/>
            <person name="An C."/>
            <person name="Aqrawi P."/>
            <person name="Bretschneider A."/>
            <person name="Bryant W.B."/>
            <person name="Bucks S."/>
            <person name="Chao H."/>
            <person name="Chevignon G."/>
            <person name="Christen J.M."/>
            <person name="Clarke D.F."/>
            <person name="Dittmer N.T."/>
            <person name="Ferguson L.C.F."/>
            <person name="Garavelou S."/>
            <person name="Gordon K.H.J."/>
            <person name="Gunaratna R.T."/>
            <person name="Han Y."/>
            <person name="Hauser F."/>
            <person name="He Y."/>
            <person name="Heidel-Fischer H."/>
            <person name="Hirsh A."/>
            <person name="Hu Y."/>
            <person name="Jiang H."/>
            <person name="Kalra D."/>
            <person name="Klinner C."/>
            <person name="Konig C."/>
            <person name="Kovar C."/>
            <person name="Kroll A.R."/>
            <person name="Kuwar S.S."/>
            <person name="Lee S.L."/>
            <person name="Lehman R."/>
            <person name="Li K."/>
            <person name="Li Z."/>
            <person name="Liang H."/>
            <person name="Lovelace S."/>
            <person name="Lu Z."/>
            <person name="Mansfield J.H."/>
            <person name="McCulloch K.J."/>
            <person name="Mathew T."/>
            <person name="Morton B."/>
            <person name="Muzny D.M."/>
            <person name="Neunemann D."/>
            <person name="Ongeri F."/>
            <person name="Pauchet Y."/>
            <person name="Pu L.L."/>
            <person name="Pyrousis I."/>
            <person name="Rao X.J."/>
            <person name="Redding A."/>
            <person name="Roesel C."/>
            <person name="Sanchez-Gracia A."/>
            <person name="Schaack S."/>
            <person name="Shukla A."/>
            <person name="Tetreau G."/>
            <person name="Wang Y."/>
            <person name="Xiong G.H."/>
            <person name="Traut W."/>
            <person name="Walsh T.K."/>
            <person name="Worley K.C."/>
            <person name="Wu D."/>
            <person name="Wu W."/>
            <person name="Wu Y.Q."/>
            <person name="Zhang X."/>
            <person name="Zou Z."/>
            <person name="Zucker H."/>
            <person name="Briscoe A.D."/>
            <person name="Burmester T."/>
            <person name="Clem R.J."/>
            <person name="Feyereisen R."/>
            <person name="Grimmelikhuijzen C.J.P."/>
            <person name="Hamodrakas S.J."/>
            <person name="Hansson B.S."/>
            <person name="Huguet E."/>
            <person name="Jermiin L.S."/>
            <person name="Lan Q."/>
            <person name="Lehman H.K."/>
            <person name="Lorenzen M."/>
            <person name="Merzendorfer H."/>
            <person name="Michalopoulos I."/>
            <person name="Morton D.B."/>
            <person name="Muthukrishnan S."/>
            <person name="Oakeshott J.G."/>
            <person name="Palmer W."/>
            <person name="Park Y."/>
            <person name="Passarelli A.L."/>
            <person name="Rozas J."/>
            <person name="Schwartz L.M."/>
            <person name="Smith W."/>
            <person name="Southgate A."/>
            <person name="Vilcinskas A."/>
            <person name="Vogt R."/>
            <person name="Wang P."/>
            <person name="Werren J."/>
            <person name="Yu X.Q."/>
            <person name="Zhou J.J."/>
            <person name="Brown S.J."/>
            <person name="Scherer S.E."/>
            <person name="Richards S."/>
            <person name="Blissard G.W."/>
        </authorList>
    </citation>
    <scope>NUCLEOTIDE SEQUENCE</scope>
</reference>
<evidence type="ECO:0000259" key="5">
    <source>
        <dbReference type="Pfam" id="PF23105"/>
    </source>
</evidence>
<evidence type="ECO:0000313" key="7">
    <source>
        <dbReference type="Proteomes" id="UP000791440"/>
    </source>
</evidence>
<sequence>MVLKSQIWLLCLFIGTITARSRPAFVMNKHWVCNIKTSCFECLKLSHCSWCETKKQCFSNRLPMNKGFCENSTIEFNEYGFSISENAECSCAKGNTEQKCFPPGVIDGPECSGRGDCVCGQCVCHTYEDQPAKVILGEYCEFDNFSCDGPKCNEGPYYIGQVYENDGSSKIQDAENNTNSK</sequence>
<keyword evidence="7" id="KW-1185">Reference proteome</keyword>
<keyword evidence="3" id="KW-1015">Disulfide bond</keyword>
<dbReference type="InterPro" id="IPR057073">
    <property type="entry name" value="EGF_integrin_2"/>
</dbReference>
<evidence type="ECO:0000256" key="4">
    <source>
        <dbReference type="SAM" id="SignalP"/>
    </source>
</evidence>
<dbReference type="AlphaFoldDB" id="A0A921Z155"/>